<dbReference type="EMBL" id="BPLR01010462">
    <property type="protein sequence ID" value="GIY39422.1"/>
    <property type="molecule type" value="Genomic_DNA"/>
</dbReference>
<comment type="similarity">
    <text evidence="1">Belongs to the peptidase C48 family.</text>
</comment>
<keyword evidence="3" id="KW-0645">Protease</keyword>
<comment type="caution">
    <text evidence="8">The sequence shown here is derived from an EMBL/GenBank/DDBJ whole genome shotgun (WGS) entry which is preliminary data.</text>
</comment>
<evidence type="ECO:0000256" key="2">
    <source>
        <dbReference type="ARBA" id="ARBA00022553"/>
    </source>
</evidence>
<dbReference type="GO" id="GO:0016926">
    <property type="term" value="P:protein desumoylation"/>
    <property type="evidence" value="ECO:0007669"/>
    <property type="project" value="TreeGrafter"/>
</dbReference>
<feature type="domain" description="Ubiquitin-like protease family profile" evidence="7">
    <location>
        <begin position="375"/>
        <end position="630"/>
    </location>
</feature>
<dbReference type="GO" id="GO:0006508">
    <property type="term" value="P:proteolysis"/>
    <property type="evidence" value="ECO:0007669"/>
    <property type="project" value="UniProtKB-KW"/>
</dbReference>
<feature type="compositionally biased region" description="Basic residues" evidence="6">
    <location>
        <begin position="12"/>
        <end position="22"/>
    </location>
</feature>
<dbReference type="SUPFAM" id="SSF54001">
    <property type="entry name" value="Cysteine proteinases"/>
    <property type="match status" value="1"/>
</dbReference>
<keyword evidence="4" id="KW-0833">Ubl conjugation pathway</keyword>
<evidence type="ECO:0000256" key="1">
    <source>
        <dbReference type="ARBA" id="ARBA00005234"/>
    </source>
</evidence>
<dbReference type="Proteomes" id="UP001054945">
    <property type="component" value="Unassembled WGS sequence"/>
</dbReference>
<dbReference type="AlphaFoldDB" id="A0AAV4T3H4"/>
<keyword evidence="5" id="KW-0378">Hydrolase</keyword>
<evidence type="ECO:0000259" key="7">
    <source>
        <dbReference type="PROSITE" id="PS50600"/>
    </source>
</evidence>
<feature type="compositionally biased region" description="Polar residues" evidence="6">
    <location>
        <begin position="670"/>
        <end position="682"/>
    </location>
</feature>
<name>A0AAV4T3H4_CAEEX</name>
<keyword evidence="9" id="KW-1185">Reference proteome</keyword>
<sequence>MVETNPLLKVSPRSKGRPRTRRKFVEPVCYTLSSDDDDEEPVPYHPIFPQPQLFPVDSEGSKSEHSSTSEILQEENQEFDDQQFPGVTEINEQIEIEEPDEEEMMDYECEEEEEIDESIEEEEEEDEEIAAEDPEPDVVPGQKPTDYPLRCRSIRIGAYKIHPGSNRLHVPVSLAMDSMTFRVPMFVQPYSMVPITIRGHDMAEVIVHFGRCLPIIYVRPTQAFGEQIKSLLGMSASDAFYFDATSKDERIHKLTFLIDNMTDEQRQFLRQVFPGDKMVKEIDQKIANEILVRSTPSQAPTFVKIQCDEASIIAPIETPVTQVPSTITITSSMQAPSTTQIPNVSPQISVTKVTMPPQPVIKLMTYPPPPQTGGIVITNEDLVCLNDGEFLNDAIIDFYLKYIFNEKLTASQREKTHIFSSFFYPRLTHKPDRQRPGDDSMKTVQVRRHNQVKTWTRHVDIFSKDFIIIPVNQNVHWFLAIICYPGKVPEVSNTQSKSEIKVAKSNDMEMQMFFGQDDTSDNSDGNSSYLVEEPPDSDEASPDIPDSSTHPDGQQRREMPCICIFDSLSGPNRWRIPATLREYLEMEWKMKKGTKKIFDRNTMQGFIMKCPQQNNFSDCGTYLLQFVESFLRFNPIPYFANPMPDLTNWFSEPKISKKRQELRDLILSIHQEQTENAPTSSNVRRESSRLDNNVRSSPVTVLQCDNR</sequence>
<dbReference type="InterPro" id="IPR051947">
    <property type="entry name" value="Sentrin-specific_protease"/>
</dbReference>
<dbReference type="PANTHER" id="PTHR46896">
    <property type="entry name" value="SENTRIN-SPECIFIC PROTEASE"/>
    <property type="match status" value="1"/>
</dbReference>
<feature type="region of interest" description="Disordered" evidence="6">
    <location>
        <begin position="670"/>
        <end position="695"/>
    </location>
</feature>
<dbReference type="GO" id="GO:0005737">
    <property type="term" value="C:cytoplasm"/>
    <property type="evidence" value="ECO:0007669"/>
    <property type="project" value="TreeGrafter"/>
</dbReference>
<dbReference type="Pfam" id="PF02902">
    <property type="entry name" value="Peptidase_C48"/>
    <property type="match status" value="1"/>
</dbReference>
<evidence type="ECO:0000256" key="4">
    <source>
        <dbReference type="ARBA" id="ARBA00022786"/>
    </source>
</evidence>
<dbReference type="InterPro" id="IPR003653">
    <property type="entry name" value="Peptidase_C48_C"/>
</dbReference>
<evidence type="ECO:0000256" key="6">
    <source>
        <dbReference type="SAM" id="MobiDB-lite"/>
    </source>
</evidence>
<accession>A0AAV4T3H4</accession>
<keyword evidence="2" id="KW-0597">Phosphoprotein</keyword>
<dbReference type="GO" id="GO:0070139">
    <property type="term" value="F:SUMO-specific endopeptidase activity"/>
    <property type="evidence" value="ECO:0007669"/>
    <property type="project" value="TreeGrafter"/>
</dbReference>
<feature type="region of interest" description="Disordered" evidence="6">
    <location>
        <begin position="111"/>
        <end position="144"/>
    </location>
</feature>
<feature type="compositionally biased region" description="Acidic residues" evidence="6">
    <location>
        <begin position="111"/>
        <end position="136"/>
    </location>
</feature>
<feature type="region of interest" description="Disordered" evidence="6">
    <location>
        <begin position="1"/>
        <end position="79"/>
    </location>
</feature>
<gene>
    <name evidence="8" type="primary">SENP6</name>
    <name evidence="8" type="ORF">CEXT_728511</name>
</gene>
<evidence type="ECO:0000313" key="9">
    <source>
        <dbReference type="Proteomes" id="UP001054945"/>
    </source>
</evidence>
<dbReference type="PANTHER" id="PTHR46896:SF3">
    <property type="entry name" value="FI06413P-RELATED"/>
    <property type="match status" value="1"/>
</dbReference>
<dbReference type="InterPro" id="IPR038765">
    <property type="entry name" value="Papain-like_cys_pep_sf"/>
</dbReference>
<evidence type="ECO:0000256" key="3">
    <source>
        <dbReference type="ARBA" id="ARBA00022670"/>
    </source>
</evidence>
<evidence type="ECO:0000313" key="8">
    <source>
        <dbReference type="EMBL" id="GIY39422.1"/>
    </source>
</evidence>
<dbReference type="GO" id="GO:0005634">
    <property type="term" value="C:nucleus"/>
    <property type="evidence" value="ECO:0007669"/>
    <property type="project" value="TreeGrafter"/>
</dbReference>
<feature type="region of interest" description="Disordered" evidence="6">
    <location>
        <begin position="514"/>
        <end position="555"/>
    </location>
</feature>
<dbReference type="Gene3D" id="3.40.395.10">
    <property type="entry name" value="Adenoviral Proteinase, Chain A"/>
    <property type="match status" value="1"/>
</dbReference>
<dbReference type="PROSITE" id="PS50600">
    <property type="entry name" value="ULP_PROTEASE"/>
    <property type="match status" value="1"/>
</dbReference>
<evidence type="ECO:0000256" key="5">
    <source>
        <dbReference type="ARBA" id="ARBA00022801"/>
    </source>
</evidence>
<proteinExistence type="inferred from homology"/>
<organism evidence="8 9">
    <name type="scientific">Caerostris extrusa</name>
    <name type="common">Bark spider</name>
    <name type="synonym">Caerostris bankana</name>
    <dbReference type="NCBI Taxonomy" id="172846"/>
    <lineage>
        <taxon>Eukaryota</taxon>
        <taxon>Metazoa</taxon>
        <taxon>Ecdysozoa</taxon>
        <taxon>Arthropoda</taxon>
        <taxon>Chelicerata</taxon>
        <taxon>Arachnida</taxon>
        <taxon>Araneae</taxon>
        <taxon>Araneomorphae</taxon>
        <taxon>Entelegynae</taxon>
        <taxon>Araneoidea</taxon>
        <taxon>Araneidae</taxon>
        <taxon>Caerostris</taxon>
    </lineage>
</organism>
<protein>
    <recommendedName>
        <fullName evidence="7">Ubiquitin-like protease family profile domain-containing protein</fullName>
    </recommendedName>
</protein>
<reference evidence="8 9" key="1">
    <citation type="submission" date="2021-06" db="EMBL/GenBank/DDBJ databases">
        <title>Caerostris extrusa draft genome.</title>
        <authorList>
            <person name="Kono N."/>
            <person name="Arakawa K."/>
        </authorList>
    </citation>
    <scope>NUCLEOTIDE SEQUENCE [LARGE SCALE GENOMIC DNA]</scope>
</reference>